<protein>
    <recommendedName>
        <fullName evidence="4">Frataxin, mitochondrial</fullName>
        <ecNumber evidence="3">1.16.3.1</ecNumber>
    </recommendedName>
</protein>
<dbReference type="NCBIfam" id="TIGR03421">
    <property type="entry name" value="FeS_CyaY"/>
    <property type="match status" value="1"/>
</dbReference>
<evidence type="ECO:0000256" key="6">
    <source>
        <dbReference type="ARBA" id="ARBA00022448"/>
    </source>
</evidence>
<keyword evidence="9" id="KW-0560">Oxidoreductase</keyword>
<evidence type="ECO:0000256" key="8">
    <source>
        <dbReference type="ARBA" id="ARBA00022946"/>
    </source>
</evidence>
<dbReference type="Pfam" id="PF01491">
    <property type="entry name" value="Frataxin_Cyay"/>
    <property type="match status" value="1"/>
</dbReference>
<evidence type="ECO:0000256" key="7">
    <source>
        <dbReference type="ARBA" id="ARBA00022496"/>
    </source>
</evidence>
<dbReference type="InterPro" id="IPR036524">
    <property type="entry name" value="Frataxin/CyaY_sf"/>
</dbReference>
<evidence type="ECO:0000256" key="10">
    <source>
        <dbReference type="ARBA" id="ARBA00023004"/>
    </source>
</evidence>
<dbReference type="GO" id="GO:0006826">
    <property type="term" value="P:iron ion transport"/>
    <property type="evidence" value="ECO:0007669"/>
    <property type="project" value="UniProtKB-KW"/>
</dbReference>
<evidence type="ECO:0000256" key="5">
    <source>
        <dbReference type="ARBA" id="ARBA00022434"/>
    </source>
</evidence>
<comment type="catalytic activity">
    <reaction evidence="16">
        <text>4 Fe(2+) + O2 + 4 H(+) = 4 Fe(3+) + 2 H2O</text>
        <dbReference type="Rhea" id="RHEA:11148"/>
        <dbReference type="ChEBI" id="CHEBI:15377"/>
        <dbReference type="ChEBI" id="CHEBI:15378"/>
        <dbReference type="ChEBI" id="CHEBI:15379"/>
        <dbReference type="ChEBI" id="CHEBI:29033"/>
        <dbReference type="ChEBI" id="CHEBI:29034"/>
        <dbReference type="EC" id="1.16.3.1"/>
    </reaction>
</comment>
<comment type="similarity">
    <text evidence="2">Belongs to the frataxin family.</text>
</comment>
<dbReference type="InterPro" id="IPR002908">
    <property type="entry name" value="Frataxin/CyaY"/>
</dbReference>
<dbReference type="eggNOG" id="KOG3413">
    <property type="taxonomic scope" value="Eukaryota"/>
</dbReference>
<dbReference type="GO" id="GO:0006783">
    <property type="term" value="P:heme biosynthetic process"/>
    <property type="evidence" value="ECO:0007669"/>
    <property type="project" value="UniProtKB-KW"/>
</dbReference>
<dbReference type="CDD" id="cd00503">
    <property type="entry name" value="Frataxin"/>
    <property type="match status" value="1"/>
</dbReference>
<dbReference type="GO" id="GO:0008199">
    <property type="term" value="F:ferric iron binding"/>
    <property type="evidence" value="ECO:0000318"/>
    <property type="project" value="GO_Central"/>
</dbReference>
<dbReference type="EMBL" id="AHAT01002929">
    <property type="status" value="NOT_ANNOTATED_CDS"/>
    <property type="molecule type" value="Genomic_DNA"/>
</dbReference>
<comment type="subunit">
    <text evidence="15">Interacts with ACO1. Interacts with ISCU (cytoplasmic form).</text>
</comment>
<dbReference type="OMA" id="YEVEYHS"/>
<dbReference type="SUPFAM" id="SSF55387">
    <property type="entry name" value="Frataxin/Nqo15-like"/>
    <property type="match status" value="1"/>
</dbReference>
<keyword evidence="7" id="KW-0410">Iron transport</keyword>
<keyword evidence="12" id="KW-0496">Mitochondrion</keyword>
<reference evidence="17" key="3">
    <citation type="submission" date="2025-09" db="UniProtKB">
        <authorList>
            <consortium name="Ensembl"/>
        </authorList>
    </citation>
    <scope>IDENTIFICATION</scope>
</reference>
<reference evidence="18" key="1">
    <citation type="submission" date="2011-12" db="EMBL/GenBank/DDBJ databases">
        <title>The Draft Genome of Lepisosteus oculatus.</title>
        <authorList>
            <consortium name="The Broad Institute Genome Assembly &amp; Analysis Group"/>
            <consortium name="Computational R&amp;D Group"/>
            <consortium name="and Sequencing Platform"/>
            <person name="Di Palma F."/>
            <person name="Alfoldi J."/>
            <person name="Johnson J."/>
            <person name="Berlin A."/>
            <person name="Gnerre S."/>
            <person name="Jaffe D."/>
            <person name="MacCallum I."/>
            <person name="Young S."/>
            <person name="Walker B.J."/>
            <person name="Lander E.S."/>
            <person name="Lindblad-Toh K."/>
        </authorList>
    </citation>
    <scope>NUCLEOTIDE SEQUENCE [LARGE SCALE GENOMIC DNA]</scope>
</reference>
<dbReference type="GO" id="GO:0004322">
    <property type="term" value="F:ferroxidase activity"/>
    <property type="evidence" value="ECO:0007669"/>
    <property type="project" value="UniProtKB-EC"/>
</dbReference>
<dbReference type="Bgee" id="ENSLOCG00000009422">
    <property type="expression patterns" value="Expressed in ovary and 13 other cell types or tissues"/>
</dbReference>
<evidence type="ECO:0000256" key="12">
    <source>
        <dbReference type="ARBA" id="ARBA00023128"/>
    </source>
</evidence>
<evidence type="ECO:0000256" key="9">
    <source>
        <dbReference type="ARBA" id="ARBA00023002"/>
    </source>
</evidence>
<keyword evidence="18" id="KW-1185">Reference proteome</keyword>
<sequence>QHCSVLEEATYEKLAEETLDALAEYFDDLTDQPFTSGEYDVTFSSGVLTVKISSDYGTYVINKQTPNKQIWLSSPVSGPKRYDWTGERWVYSHDGMSLHDLLSKELSAIFSTKIDLSGVLYS</sequence>
<dbReference type="GeneTree" id="ENSGT00390000005811"/>
<keyword evidence="11" id="KW-0406">Ion transport</keyword>
<evidence type="ECO:0000256" key="16">
    <source>
        <dbReference type="ARBA" id="ARBA00047990"/>
    </source>
</evidence>
<evidence type="ECO:0000256" key="11">
    <source>
        <dbReference type="ARBA" id="ARBA00023065"/>
    </source>
</evidence>
<dbReference type="Ensembl" id="ENSLOCT00000011515.1">
    <property type="protein sequence ID" value="ENSLOCP00000011498.1"/>
    <property type="gene ID" value="ENSLOCG00000009422.1"/>
</dbReference>
<dbReference type="GO" id="GO:0051537">
    <property type="term" value="F:2 iron, 2 sulfur cluster binding"/>
    <property type="evidence" value="ECO:0000318"/>
    <property type="project" value="GO_Central"/>
</dbReference>
<dbReference type="GO" id="GO:0034986">
    <property type="term" value="F:iron chaperone activity"/>
    <property type="evidence" value="ECO:0000318"/>
    <property type="project" value="GO_Central"/>
</dbReference>
<reference evidence="17" key="2">
    <citation type="submission" date="2025-08" db="UniProtKB">
        <authorList>
            <consortium name="Ensembl"/>
        </authorList>
    </citation>
    <scope>IDENTIFICATION</scope>
</reference>
<evidence type="ECO:0000313" key="18">
    <source>
        <dbReference type="Proteomes" id="UP000018468"/>
    </source>
</evidence>
<evidence type="ECO:0000313" key="17">
    <source>
        <dbReference type="Ensembl" id="ENSLOCP00000011498.1"/>
    </source>
</evidence>
<accession>W5MSY9</accession>
<dbReference type="PANTHER" id="PTHR16821:SF2">
    <property type="entry name" value="FRATAXIN, MITOCHONDRIAL"/>
    <property type="match status" value="1"/>
</dbReference>
<organism evidence="17 18">
    <name type="scientific">Lepisosteus oculatus</name>
    <name type="common">Spotted gar</name>
    <dbReference type="NCBI Taxonomy" id="7918"/>
    <lineage>
        <taxon>Eukaryota</taxon>
        <taxon>Metazoa</taxon>
        <taxon>Chordata</taxon>
        <taxon>Craniata</taxon>
        <taxon>Vertebrata</taxon>
        <taxon>Euteleostomi</taxon>
        <taxon>Actinopterygii</taxon>
        <taxon>Neopterygii</taxon>
        <taxon>Holostei</taxon>
        <taxon>Semionotiformes</taxon>
        <taxon>Lepisosteidae</taxon>
        <taxon>Lepisosteus</taxon>
    </lineage>
</organism>
<dbReference type="PROSITE" id="PS50810">
    <property type="entry name" value="FRATAXIN_2"/>
    <property type="match status" value="1"/>
</dbReference>
<dbReference type="FunFam" id="3.30.920.10:FF:000002">
    <property type="entry name" value="Frataxin, mitochondrial"/>
    <property type="match status" value="1"/>
</dbReference>
<dbReference type="Gene3D" id="3.30.920.10">
    <property type="entry name" value="Frataxin/CyaY"/>
    <property type="match status" value="1"/>
</dbReference>
<comment type="function">
    <text evidence="14">Modulates the RNA-binding activity of ACO1. May be involved in the cytoplasmic iron-sulfur protein biogenesis. May contribute to oxidative stress resistance and overall cell survival.</text>
</comment>
<dbReference type="STRING" id="7918.ENSLOCP00000011498"/>
<name>W5MSY9_LEPOC</name>
<keyword evidence="8" id="KW-0809">Transit peptide</keyword>
<evidence type="ECO:0000256" key="15">
    <source>
        <dbReference type="ARBA" id="ARBA00046911"/>
    </source>
</evidence>
<comment type="subcellular location">
    <subcellularLocation>
        <location evidence="1">Mitochondrion</location>
    </subcellularLocation>
</comment>
<dbReference type="EC" id="1.16.3.1" evidence="3"/>
<evidence type="ECO:0000256" key="13">
    <source>
        <dbReference type="ARBA" id="ARBA00023133"/>
    </source>
</evidence>
<evidence type="ECO:0000256" key="4">
    <source>
        <dbReference type="ARBA" id="ARBA00014720"/>
    </source>
</evidence>
<proteinExistence type="inferred from homology"/>
<evidence type="ECO:0000256" key="2">
    <source>
        <dbReference type="ARBA" id="ARBA00008183"/>
    </source>
</evidence>
<dbReference type="PRINTS" id="PR00904">
    <property type="entry name" value="FRATAXIN"/>
</dbReference>
<dbReference type="SMART" id="SM01219">
    <property type="entry name" value="Frataxin_Cyay"/>
    <property type="match status" value="1"/>
</dbReference>
<dbReference type="AlphaFoldDB" id="W5MSY9"/>
<dbReference type="PROSITE" id="PS01344">
    <property type="entry name" value="FRATAXIN_1"/>
    <property type="match status" value="1"/>
</dbReference>
<keyword evidence="6" id="KW-0813">Transport</keyword>
<keyword evidence="5" id="KW-0409">Iron storage</keyword>
<dbReference type="GO" id="GO:0008198">
    <property type="term" value="F:ferrous iron binding"/>
    <property type="evidence" value="ECO:0000318"/>
    <property type="project" value="GO_Central"/>
</dbReference>
<keyword evidence="13" id="KW-0350">Heme biosynthesis</keyword>
<dbReference type="HOGENOM" id="CLU_080880_4_0_1"/>
<evidence type="ECO:0000256" key="14">
    <source>
        <dbReference type="ARBA" id="ARBA00045532"/>
    </source>
</evidence>
<dbReference type="GO" id="GO:0006879">
    <property type="term" value="P:intracellular iron ion homeostasis"/>
    <property type="evidence" value="ECO:0007669"/>
    <property type="project" value="UniProtKB-KW"/>
</dbReference>
<dbReference type="GO" id="GO:0005739">
    <property type="term" value="C:mitochondrion"/>
    <property type="evidence" value="ECO:0000318"/>
    <property type="project" value="GO_Central"/>
</dbReference>
<dbReference type="Proteomes" id="UP000018468">
    <property type="component" value="Linkage group LG2"/>
</dbReference>
<dbReference type="GO" id="GO:0016226">
    <property type="term" value="P:iron-sulfur cluster assembly"/>
    <property type="evidence" value="ECO:0000318"/>
    <property type="project" value="GO_Central"/>
</dbReference>
<dbReference type="NCBIfam" id="TIGR03422">
    <property type="entry name" value="mito_frataxin"/>
    <property type="match status" value="1"/>
</dbReference>
<dbReference type="PANTHER" id="PTHR16821">
    <property type="entry name" value="FRATAXIN"/>
    <property type="match status" value="1"/>
</dbReference>
<evidence type="ECO:0000256" key="1">
    <source>
        <dbReference type="ARBA" id="ARBA00004173"/>
    </source>
</evidence>
<dbReference type="InterPro" id="IPR017789">
    <property type="entry name" value="Frataxin"/>
</dbReference>
<dbReference type="InterPro" id="IPR020895">
    <property type="entry name" value="Frataxin_CS"/>
</dbReference>
<keyword evidence="10" id="KW-0408">Iron</keyword>
<dbReference type="InParanoid" id="W5MSY9"/>
<evidence type="ECO:0000256" key="3">
    <source>
        <dbReference type="ARBA" id="ARBA00013107"/>
    </source>
</evidence>